<gene>
    <name evidence="2" type="ORF">J3R30DRAFT_3723946</name>
</gene>
<evidence type="ECO:0000313" key="2">
    <source>
        <dbReference type="EMBL" id="KAJ4465227.1"/>
    </source>
</evidence>
<protein>
    <submittedName>
        <fullName evidence="2">Uncharacterized protein</fullName>
    </submittedName>
</protein>
<reference evidence="2" key="1">
    <citation type="submission" date="2022-08" db="EMBL/GenBank/DDBJ databases">
        <title>A Global Phylogenomic Analysis of the Shiitake Genus Lentinula.</title>
        <authorList>
            <consortium name="DOE Joint Genome Institute"/>
            <person name="Sierra-Patev S."/>
            <person name="Min B."/>
            <person name="Naranjo-Ortiz M."/>
            <person name="Looney B."/>
            <person name="Konkel Z."/>
            <person name="Slot J.C."/>
            <person name="Sakamoto Y."/>
            <person name="Steenwyk J.L."/>
            <person name="Rokas A."/>
            <person name="Carro J."/>
            <person name="Camarero S."/>
            <person name="Ferreira P."/>
            <person name="Molpeceres G."/>
            <person name="Ruiz-Duenas F.J."/>
            <person name="Serrano A."/>
            <person name="Henrissat B."/>
            <person name="Drula E."/>
            <person name="Hughes K.W."/>
            <person name="Mata J.L."/>
            <person name="Ishikawa N.K."/>
            <person name="Vargas-Isla R."/>
            <person name="Ushijima S."/>
            <person name="Smith C.A."/>
            <person name="Ahrendt S."/>
            <person name="Andreopoulos W."/>
            <person name="He G."/>
            <person name="Labutti K."/>
            <person name="Lipzen A."/>
            <person name="Ng V."/>
            <person name="Riley R."/>
            <person name="Sandor L."/>
            <person name="Barry K."/>
            <person name="Martinez A.T."/>
            <person name="Xiao Y."/>
            <person name="Gibbons J.G."/>
            <person name="Terashima K."/>
            <person name="Grigoriev I.V."/>
            <person name="Hibbett D.S."/>
        </authorList>
    </citation>
    <scope>NUCLEOTIDE SEQUENCE</scope>
    <source>
        <strain evidence="2">JLM2183</strain>
    </source>
</reference>
<dbReference type="AlphaFoldDB" id="A0A9W9DEI0"/>
<keyword evidence="3" id="KW-1185">Reference proteome</keyword>
<dbReference type="Proteomes" id="UP001150266">
    <property type="component" value="Unassembled WGS sequence"/>
</dbReference>
<accession>A0A9W9DEI0</accession>
<feature type="region of interest" description="Disordered" evidence="1">
    <location>
        <begin position="24"/>
        <end position="92"/>
    </location>
</feature>
<name>A0A9W9DEI0_9AGAR</name>
<evidence type="ECO:0000313" key="3">
    <source>
        <dbReference type="Proteomes" id="UP001150266"/>
    </source>
</evidence>
<proteinExistence type="predicted"/>
<comment type="caution">
    <text evidence="2">The sequence shown here is derived from an EMBL/GenBank/DDBJ whole genome shotgun (WGS) entry which is preliminary data.</text>
</comment>
<evidence type="ECO:0000256" key="1">
    <source>
        <dbReference type="SAM" id="MobiDB-lite"/>
    </source>
</evidence>
<dbReference type="EMBL" id="JAOTPV010000085">
    <property type="protein sequence ID" value="KAJ4465227.1"/>
    <property type="molecule type" value="Genomic_DNA"/>
</dbReference>
<organism evidence="2 3">
    <name type="scientific">Lentinula aciculospora</name>
    <dbReference type="NCBI Taxonomy" id="153920"/>
    <lineage>
        <taxon>Eukaryota</taxon>
        <taxon>Fungi</taxon>
        <taxon>Dikarya</taxon>
        <taxon>Basidiomycota</taxon>
        <taxon>Agaricomycotina</taxon>
        <taxon>Agaricomycetes</taxon>
        <taxon>Agaricomycetidae</taxon>
        <taxon>Agaricales</taxon>
        <taxon>Marasmiineae</taxon>
        <taxon>Omphalotaceae</taxon>
        <taxon>Lentinula</taxon>
    </lineage>
</organism>
<sequence length="293" mass="33451">MLSTNGRIQMTLQDVDRFLTLVRSNPLDNSPSLKPLLSRDDDDEDEPRSLRPLLSRDADDEDEPPSRKPILSLSCDDGNMDEFPTPVKSDSSPRCRSWTSFTSWDAQDNLVCVENEEFVYVSYEDALGAIPVPFDVDNVYGREPDPCSAHGSVTCEHHIAEDSFCHVVKIFNAHMAMVEFESRIWQRAEDLFNQGYLKPKDVQHSWEAATRAKGSGKYKFCRPHPWMAERSKCNKVLCHLLMEGQLMVLGEAYVYVLVKLEDCRGIPELQKLIVSYMKDHKDDDRDVSCLSLL</sequence>